<reference evidence="1 2" key="1">
    <citation type="journal article" date="2015" name="Nature">
        <title>rRNA introns, odd ribosomes, and small enigmatic genomes across a large radiation of phyla.</title>
        <authorList>
            <person name="Brown C.T."/>
            <person name="Hug L.A."/>
            <person name="Thomas B.C."/>
            <person name="Sharon I."/>
            <person name="Castelle C.J."/>
            <person name="Singh A."/>
            <person name="Wilkins M.J."/>
            <person name="Williams K.H."/>
            <person name="Banfield J.F."/>
        </authorList>
    </citation>
    <scope>NUCLEOTIDE SEQUENCE [LARGE SCALE GENOMIC DNA]</scope>
</reference>
<gene>
    <name evidence="1" type="ORF">UV20_C0017G0008</name>
</gene>
<dbReference type="EMBL" id="LCDO01000017">
    <property type="protein sequence ID" value="KKS56089.1"/>
    <property type="molecule type" value="Genomic_DNA"/>
</dbReference>
<dbReference type="AlphaFoldDB" id="A0A0G1A569"/>
<evidence type="ECO:0008006" key="3">
    <source>
        <dbReference type="Google" id="ProtNLM"/>
    </source>
</evidence>
<proteinExistence type="predicted"/>
<evidence type="ECO:0000313" key="2">
    <source>
        <dbReference type="Proteomes" id="UP000034837"/>
    </source>
</evidence>
<comment type="caution">
    <text evidence="1">The sequence shown here is derived from an EMBL/GenBank/DDBJ whole genome shotgun (WGS) entry which is preliminary data.</text>
</comment>
<name>A0A0G1A569_9BACT</name>
<sequence length="95" mass="10609">MPGEPKITTDHDQIKTWVEARGGKPAKVKGTGNGEGGLLRIDFGAKTATLEEISWDEFFKTFDSKELGFLYQDQTAKGQESRFFKFVVRSHVAKA</sequence>
<dbReference type="Proteomes" id="UP000034837">
    <property type="component" value="Unassembled WGS sequence"/>
</dbReference>
<evidence type="ECO:0000313" key="1">
    <source>
        <dbReference type="EMBL" id="KKS56089.1"/>
    </source>
</evidence>
<protein>
    <recommendedName>
        <fullName evidence="3">1,4-alpha-glucan branching enzyme</fullName>
    </recommendedName>
</protein>
<organism evidence="1 2">
    <name type="scientific">Candidatus Magasanikbacteria bacterium GW2011_GWA2_42_32</name>
    <dbReference type="NCBI Taxonomy" id="1619039"/>
    <lineage>
        <taxon>Bacteria</taxon>
        <taxon>Candidatus Magasanikiibacteriota</taxon>
    </lineage>
</organism>
<accession>A0A0G1A569</accession>